<dbReference type="eggNOG" id="KOG0393">
    <property type="taxonomic scope" value="Eukaryota"/>
</dbReference>
<gene>
    <name evidence="1" type="ORF">L484_005167</name>
</gene>
<dbReference type="STRING" id="981085.W9R0P3"/>
<sequence length="105" mass="11657">MSAWRFIKCATVYDGAVGKTCMLISYTSNTFPTLAMEVGLEGEKKKPLTIGYVQIRFCHWRLKDRKATPTPTPVKWLQKDSLVAAGFAGGSNGGRRSKKSRDNNN</sequence>
<evidence type="ECO:0000313" key="2">
    <source>
        <dbReference type="Proteomes" id="UP000030645"/>
    </source>
</evidence>
<protein>
    <submittedName>
        <fullName evidence="1">Uncharacterized protein</fullName>
    </submittedName>
</protein>
<dbReference type="Proteomes" id="UP000030645">
    <property type="component" value="Unassembled WGS sequence"/>
</dbReference>
<dbReference type="AlphaFoldDB" id="W9R0P3"/>
<evidence type="ECO:0000313" key="1">
    <source>
        <dbReference type="EMBL" id="EXB53617.1"/>
    </source>
</evidence>
<keyword evidence="2" id="KW-1185">Reference proteome</keyword>
<accession>W9R0P3</accession>
<reference evidence="2" key="1">
    <citation type="submission" date="2013-01" db="EMBL/GenBank/DDBJ databases">
        <title>Draft Genome Sequence of a Mulberry Tree, Morus notabilis C.K. Schneid.</title>
        <authorList>
            <person name="He N."/>
            <person name="Zhao S."/>
        </authorList>
    </citation>
    <scope>NUCLEOTIDE SEQUENCE</scope>
</reference>
<proteinExistence type="predicted"/>
<dbReference type="InterPro" id="IPR027417">
    <property type="entry name" value="P-loop_NTPase"/>
</dbReference>
<dbReference type="Gene3D" id="3.40.50.300">
    <property type="entry name" value="P-loop containing nucleotide triphosphate hydrolases"/>
    <property type="match status" value="1"/>
</dbReference>
<organism evidence="1 2">
    <name type="scientific">Morus notabilis</name>
    <dbReference type="NCBI Taxonomy" id="981085"/>
    <lineage>
        <taxon>Eukaryota</taxon>
        <taxon>Viridiplantae</taxon>
        <taxon>Streptophyta</taxon>
        <taxon>Embryophyta</taxon>
        <taxon>Tracheophyta</taxon>
        <taxon>Spermatophyta</taxon>
        <taxon>Magnoliopsida</taxon>
        <taxon>eudicotyledons</taxon>
        <taxon>Gunneridae</taxon>
        <taxon>Pentapetalae</taxon>
        <taxon>rosids</taxon>
        <taxon>fabids</taxon>
        <taxon>Rosales</taxon>
        <taxon>Moraceae</taxon>
        <taxon>Moreae</taxon>
        <taxon>Morus</taxon>
    </lineage>
</organism>
<dbReference type="EMBL" id="KE344099">
    <property type="protein sequence ID" value="EXB53617.1"/>
    <property type="molecule type" value="Genomic_DNA"/>
</dbReference>
<name>W9R0P3_9ROSA</name>